<evidence type="ECO:0000313" key="1">
    <source>
        <dbReference type="EMBL" id="CAX65553.1"/>
    </source>
</evidence>
<dbReference type="Pfam" id="PF02422">
    <property type="entry name" value="Keratin"/>
    <property type="match status" value="1"/>
</dbReference>
<sequence>MSCCPPTCAIPTCVPACSPPVCYPVGGLGSLTSCGVGSYGLGSGGGSASAASLGLAHGANVSCINQTPPSEIVIQPPPFNIVIPGAILAATCEPIRVGGYTACGGGSSSGGSSRLRYYPCIPCNPCRS</sequence>
<dbReference type="AlphaFoldDB" id="D4HTZ8"/>
<proteinExistence type="evidence at transcript level"/>
<organism evidence="1">
    <name type="scientific">Pantherophis guttatus</name>
    <name type="common">Corn snake</name>
    <name type="synonym">Elaphe guttata</name>
    <dbReference type="NCBI Taxonomy" id="94885"/>
    <lineage>
        <taxon>Eukaryota</taxon>
        <taxon>Metazoa</taxon>
        <taxon>Chordata</taxon>
        <taxon>Craniata</taxon>
        <taxon>Vertebrata</taxon>
        <taxon>Euteleostomi</taxon>
        <taxon>Lepidosauria</taxon>
        <taxon>Squamata</taxon>
        <taxon>Bifurcata</taxon>
        <taxon>Unidentata</taxon>
        <taxon>Episquamata</taxon>
        <taxon>Toxicofera</taxon>
        <taxon>Serpentes</taxon>
        <taxon>Colubroidea</taxon>
        <taxon>Colubridae</taxon>
        <taxon>Colubrinae</taxon>
        <taxon>Pantherophis</taxon>
    </lineage>
</organism>
<reference evidence="1" key="1">
    <citation type="journal article" date="2010" name="J. Anat.">
        <title>Isolation of a new class of Cysteine-Glycine-Proline rich beta-proteins (Beta-keratins) and their expression in snake epidermis.</title>
        <authorList>
            <person name="Dalla Valle L."/>
            <person name="Nardi A."/>
            <person name="Alibardi L."/>
        </authorList>
    </citation>
    <scope>NUCLEOTIDE SEQUENCE</scope>
    <source>
        <tissue evidence="1">Epidermis</tissue>
    </source>
</reference>
<dbReference type="InterPro" id="IPR003461">
    <property type="entry name" value="Keratin"/>
</dbReference>
<name>D4HTZ8_PANGU</name>
<dbReference type="GO" id="GO:0005200">
    <property type="term" value="F:structural constituent of cytoskeleton"/>
    <property type="evidence" value="ECO:0007669"/>
    <property type="project" value="InterPro"/>
</dbReference>
<accession>D4HTZ8</accession>
<dbReference type="GO" id="GO:0005882">
    <property type="term" value="C:intermediate filament"/>
    <property type="evidence" value="ECO:0007669"/>
    <property type="project" value="InterPro"/>
</dbReference>
<gene>
    <name evidence="1" type="primary">sn-cgprp-1</name>
</gene>
<dbReference type="EMBL" id="FN297847">
    <property type="protein sequence ID" value="CAX65553.1"/>
    <property type="molecule type" value="mRNA"/>
</dbReference>
<protein>
    <submittedName>
        <fullName evidence="1">Beta-keratin</fullName>
    </submittedName>
</protein>